<reference evidence="9" key="1">
    <citation type="journal article" date="2020" name="Fungal Divers.">
        <title>Resolving the Mortierellaceae phylogeny through synthesis of multi-gene phylogenetics and phylogenomics.</title>
        <authorList>
            <person name="Vandepol N."/>
            <person name="Liber J."/>
            <person name="Desiro A."/>
            <person name="Na H."/>
            <person name="Kennedy M."/>
            <person name="Barry K."/>
            <person name="Grigoriev I.V."/>
            <person name="Miller A.N."/>
            <person name="O'Donnell K."/>
            <person name="Stajich J.E."/>
            <person name="Bonito G."/>
        </authorList>
    </citation>
    <scope>NUCLEOTIDE SEQUENCE</scope>
    <source>
        <strain evidence="9">NVP1</strain>
    </source>
</reference>
<keyword evidence="4" id="KW-0805">Transcription regulation</keyword>
<dbReference type="Proteomes" id="UP000696485">
    <property type="component" value="Unassembled WGS sequence"/>
</dbReference>
<dbReference type="InterPro" id="IPR013876">
    <property type="entry name" value="TFIIH_BTF_p62_N"/>
</dbReference>
<accession>A0A9P5VLI9</accession>
<dbReference type="GO" id="GO:0006289">
    <property type="term" value="P:nucleotide-excision repair"/>
    <property type="evidence" value="ECO:0007669"/>
    <property type="project" value="InterPro"/>
</dbReference>
<dbReference type="SMART" id="SM00751">
    <property type="entry name" value="BSD"/>
    <property type="match status" value="2"/>
</dbReference>
<comment type="subcellular location">
    <subcellularLocation>
        <location evidence="1">Nucleus</location>
    </subcellularLocation>
</comment>
<evidence type="ECO:0000256" key="3">
    <source>
        <dbReference type="ARBA" id="ARBA00022737"/>
    </source>
</evidence>
<feature type="domain" description="BSD" evidence="8">
    <location>
        <begin position="226"/>
        <end position="278"/>
    </location>
</feature>
<evidence type="ECO:0000256" key="7">
    <source>
        <dbReference type="SAM" id="MobiDB-lite"/>
    </source>
</evidence>
<dbReference type="InterPro" id="IPR027079">
    <property type="entry name" value="Tfb1/GTF2H1"/>
</dbReference>
<proteinExistence type="inferred from homology"/>
<evidence type="ECO:0000313" key="9">
    <source>
        <dbReference type="EMBL" id="KAF9331364.1"/>
    </source>
</evidence>
<keyword evidence="3" id="KW-0677">Repeat</keyword>
<keyword evidence="10" id="KW-1185">Reference proteome</keyword>
<dbReference type="GO" id="GO:0000439">
    <property type="term" value="C:transcription factor TFIIH core complex"/>
    <property type="evidence" value="ECO:0007669"/>
    <property type="project" value="InterPro"/>
</dbReference>
<gene>
    <name evidence="9" type="primary">TFB1</name>
    <name evidence="9" type="ORF">BG006_005760</name>
</gene>
<dbReference type="AlphaFoldDB" id="A0A9P5VLI9"/>
<keyword evidence="5" id="KW-0804">Transcription</keyword>
<dbReference type="Gene3D" id="2.30.29.30">
    <property type="entry name" value="Pleckstrin-homology domain (PH domain)/Phosphotyrosine-binding domain (PTB)"/>
    <property type="match status" value="1"/>
</dbReference>
<evidence type="ECO:0000256" key="2">
    <source>
        <dbReference type="ARBA" id="ARBA00009448"/>
    </source>
</evidence>
<evidence type="ECO:0000256" key="6">
    <source>
        <dbReference type="ARBA" id="ARBA00023242"/>
    </source>
</evidence>
<dbReference type="Pfam" id="PF08567">
    <property type="entry name" value="PH_TFIIH"/>
    <property type="match status" value="1"/>
</dbReference>
<protein>
    <submittedName>
        <fullName evidence="9">RNA polymerase II transcription factor B subunit 1</fullName>
    </submittedName>
</protein>
<dbReference type="SUPFAM" id="SSF50729">
    <property type="entry name" value="PH domain-like"/>
    <property type="match status" value="1"/>
</dbReference>
<comment type="similarity">
    <text evidence="2">Belongs to the TFB1 family.</text>
</comment>
<dbReference type="EMBL" id="JAAAUY010000327">
    <property type="protein sequence ID" value="KAF9331364.1"/>
    <property type="molecule type" value="Genomic_DNA"/>
</dbReference>
<feature type="compositionally biased region" description="Low complexity" evidence="7">
    <location>
        <begin position="109"/>
        <end position="121"/>
    </location>
</feature>
<sequence>MWETGENITSQAPVLFKKKQGTVYLTNKRLAWVQQSALAPSVSIKHDDIKSLFVNAATADKVILKIVEIKPDVSHSFYFSSESASKDRDEFKAGISSILSLRQQRAVNGSATPSYSGAAPSPGGGGSPVISDASAPGTPKAQAKLVGMKRGLNGGGPPQELKTRFALLKQNKELAGLHRDLVMGKHVSEEEFWESRKHLLRNKIAMDGQQKGQSSAWLDLKPETGESNDVKYVMTPQVIHSVCQQYPSIKRAYDAYVPDKLSEAEFWKRYFQSRFFHRSRSGRGANEPDDEIFDKALEEDEEETKSAPKRIKLDHINKLVDLSTTEEDHLESYTSPESTMAAGRTKESKEAMPLIRRFNRYAQRVLNSTTGPKKPTKDDTFDMNGVERAIVFEDLQEQQESSRIVLDIQDTRRYFESQGGDVRSSKIQEGQNPATILQQFYNEFTSQGVELNKPFSIPVTTFDALMKNVKANRAKMSPPKDGSQVLPAQLYQEALACHSAGNEILRHFWASTGADKATKHQRMVESLKKIQDENVKSLLIQASSLGTESLNAMRMMLKPMQNGIERALKHAESRPKPPVRKLA</sequence>
<dbReference type="SUPFAM" id="SSF140383">
    <property type="entry name" value="BSD domain-like"/>
    <property type="match status" value="2"/>
</dbReference>
<dbReference type="PANTHER" id="PTHR12856">
    <property type="entry name" value="TRANSCRIPTION INITIATION FACTOR IIH-RELATED"/>
    <property type="match status" value="1"/>
</dbReference>
<keyword evidence="6" id="KW-0539">Nucleus</keyword>
<dbReference type="GO" id="GO:0006351">
    <property type="term" value="P:DNA-templated transcription"/>
    <property type="evidence" value="ECO:0007669"/>
    <property type="project" value="InterPro"/>
</dbReference>
<dbReference type="CDD" id="cd13229">
    <property type="entry name" value="PH_TFIIH"/>
    <property type="match status" value="1"/>
</dbReference>
<dbReference type="InterPro" id="IPR005607">
    <property type="entry name" value="BSD_dom"/>
</dbReference>
<evidence type="ECO:0000313" key="10">
    <source>
        <dbReference type="Proteomes" id="UP000696485"/>
    </source>
</evidence>
<evidence type="ECO:0000259" key="8">
    <source>
        <dbReference type="PROSITE" id="PS50858"/>
    </source>
</evidence>
<evidence type="ECO:0000256" key="4">
    <source>
        <dbReference type="ARBA" id="ARBA00023015"/>
    </source>
</evidence>
<dbReference type="InterPro" id="IPR011993">
    <property type="entry name" value="PH-like_dom_sf"/>
</dbReference>
<organism evidence="9 10">
    <name type="scientific">Podila minutissima</name>
    <dbReference type="NCBI Taxonomy" id="64525"/>
    <lineage>
        <taxon>Eukaryota</taxon>
        <taxon>Fungi</taxon>
        <taxon>Fungi incertae sedis</taxon>
        <taxon>Mucoromycota</taxon>
        <taxon>Mortierellomycotina</taxon>
        <taxon>Mortierellomycetes</taxon>
        <taxon>Mortierellales</taxon>
        <taxon>Mortierellaceae</taxon>
        <taxon>Podila</taxon>
    </lineage>
</organism>
<dbReference type="Gene3D" id="1.10.3970.10">
    <property type="entry name" value="BSD domain"/>
    <property type="match status" value="1"/>
</dbReference>
<name>A0A9P5VLI9_9FUNG</name>
<evidence type="ECO:0000256" key="1">
    <source>
        <dbReference type="ARBA" id="ARBA00004123"/>
    </source>
</evidence>
<evidence type="ECO:0000256" key="5">
    <source>
        <dbReference type="ARBA" id="ARBA00023163"/>
    </source>
</evidence>
<feature type="domain" description="BSD" evidence="8">
    <location>
        <begin position="159"/>
        <end position="204"/>
    </location>
</feature>
<feature type="region of interest" description="Disordered" evidence="7">
    <location>
        <begin position="327"/>
        <end position="348"/>
    </location>
</feature>
<dbReference type="InterPro" id="IPR035925">
    <property type="entry name" value="BSD_dom_sf"/>
</dbReference>
<dbReference type="PROSITE" id="PS50858">
    <property type="entry name" value="BSD"/>
    <property type="match status" value="2"/>
</dbReference>
<feature type="region of interest" description="Disordered" evidence="7">
    <location>
        <begin position="109"/>
        <end position="140"/>
    </location>
</feature>
<dbReference type="Pfam" id="PF03909">
    <property type="entry name" value="BSD"/>
    <property type="match status" value="1"/>
</dbReference>
<dbReference type="Gene3D" id="6.10.140.1200">
    <property type="match status" value="1"/>
</dbReference>
<comment type="caution">
    <text evidence="9">The sequence shown here is derived from an EMBL/GenBank/DDBJ whole genome shotgun (WGS) entry which is preliminary data.</text>
</comment>